<keyword evidence="1" id="KW-0479">Metal-binding</keyword>
<dbReference type="AlphaFoldDB" id="A0A7X2D3T2"/>
<organism evidence="2 3">
    <name type="scientific">Roseospira navarrensis</name>
    <dbReference type="NCBI Taxonomy" id="140058"/>
    <lineage>
        <taxon>Bacteria</taxon>
        <taxon>Pseudomonadati</taxon>
        <taxon>Pseudomonadota</taxon>
        <taxon>Alphaproteobacteria</taxon>
        <taxon>Rhodospirillales</taxon>
        <taxon>Rhodospirillaceae</taxon>
        <taxon>Roseospira</taxon>
    </lineage>
</organism>
<evidence type="ECO:0000256" key="1">
    <source>
        <dbReference type="PIRSR" id="PIRSR601501-1"/>
    </source>
</evidence>
<gene>
    <name evidence="2" type="ORF">GHC57_03110</name>
</gene>
<name>A0A7X2D3T2_9PROT</name>
<comment type="cofactor">
    <cofactor evidence="1">
        <name>Ni(2+)</name>
        <dbReference type="ChEBI" id="CHEBI:49786"/>
    </cofactor>
</comment>
<dbReference type="Gene3D" id="1.10.645.10">
    <property type="entry name" value="Cytochrome-c3 Hydrogenase, chain B"/>
    <property type="match status" value="2"/>
</dbReference>
<evidence type="ECO:0008006" key="4">
    <source>
        <dbReference type="Google" id="ProtNLM"/>
    </source>
</evidence>
<keyword evidence="1" id="KW-0408">Iron</keyword>
<accession>A0A7X2D3T2</accession>
<feature type="binding site" evidence="1">
    <location>
        <position position="396"/>
    </location>
    <ligand>
        <name>Ni(2+)</name>
        <dbReference type="ChEBI" id="CHEBI:49786"/>
    </ligand>
</feature>
<dbReference type="Pfam" id="PF00374">
    <property type="entry name" value="NiFeSe_Hases"/>
    <property type="match status" value="1"/>
</dbReference>
<protein>
    <recommendedName>
        <fullName evidence="4">Hydrogenase expression/formation protein HupK</fullName>
    </recommendedName>
</protein>
<dbReference type="InterPro" id="IPR029014">
    <property type="entry name" value="NiFe-Hase_large"/>
</dbReference>
<dbReference type="InterPro" id="IPR001501">
    <property type="entry name" value="Ni-dep_hyd_lsu"/>
</dbReference>
<dbReference type="InterPro" id="IPR050867">
    <property type="entry name" value="NiFe/NiFeSe_hydrgnase_LSU"/>
</dbReference>
<dbReference type="Proteomes" id="UP000434582">
    <property type="component" value="Unassembled WGS sequence"/>
</dbReference>
<dbReference type="GO" id="GO:0016151">
    <property type="term" value="F:nickel cation binding"/>
    <property type="evidence" value="ECO:0007669"/>
    <property type="project" value="InterPro"/>
</dbReference>
<proteinExistence type="predicted"/>
<keyword evidence="3" id="KW-1185">Reference proteome</keyword>
<dbReference type="RefSeq" id="WP_153341064.1">
    <property type="nucleotide sequence ID" value="NZ_WIVE01000005.1"/>
</dbReference>
<dbReference type="EMBL" id="WIVE01000005">
    <property type="protein sequence ID" value="MQX35500.1"/>
    <property type="molecule type" value="Genomic_DNA"/>
</dbReference>
<comment type="cofactor">
    <cofactor evidence="1">
        <name>Fe cation</name>
        <dbReference type="ChEBI" id="CHEBI:24875"/>
    </cofactor>
</comment>
<feature type="binding site" evidence="1">
    <location>
        <position position="399"/>
    </location>
    <ligand>
        <name>Fe cation</name>
        <dbReference type="ChEBI" id="CHEBI:24875"/>
    </ligand>
</feature>
<dbReference type="SUPFAM" id="SSF56762">
    <property type="entry name" value="HydB/Nqo4-like"/>
    <property type="match status" value="1"/>
</dbReference>
<reference evidence="2 3" key="1">
    <citation type="submission" date="2019-10" db="EMBL/GenBank/DDBJ databases">
        <title>Draft whole-genome sequence of the purple nonsulfur photosynthetic bacterium Roseospira navarrensis DSM 15114.</title>
        <authorList>
            <person name="Kyndt J.A."/>
            <person name="Meyer T.E."/>
        </authorList>
    </citation>
    <scope>NUCLEOTIDE SEQUENCE [LARGE SCALE GENOMIC DNA]</scope>
    <source>
        <strain evidence="2 3">DSM 15114</strain>
    </source>
</reference>
<sequence>MSHCPPVRTDPTPPLRARADGTLGLCLEVEGGRVARVRVSPSVRTGVTAALIGRRAEAAVPAVRRLFALCGRAHTVAALRAAEAARGRPAPPAVEAARDRLVTVEALDHAALALLLDGPVAMGVPPDVPALKAIRAALAAVADRAARPGWDAVGGDAADPAAGPSPDDFRAAIRAASARLRAALPGGAGPPSDPDHLRRRVAGDPAPLARTLALALADPWPGAVPDPPRLLTGWSLAALAEALAGPEADAFVLRPTWRGAPAETGPLARAAGHPLIAAVWAEAGPVAARLVARWRDLAATLDRLDKAPCHEDGSAALAATDSRGAGVAAVETARGLLVHRLVERCGRIVDWRVLAPTEWTVHPDGALSAALTGGDATDRVALDRRARRLVAAMDPCVACDIRIEETARA</sequence>
<feature type="binding site" evidence="1">
    <location>
        <position position="353"/>
    </location>
    <ligand>
        <name>Mg(2+)</name>
        <dbReference type="ChEBI" id="CHEBI:18420"/>
    </ligand>
</feature>
<keyword evidence="1" id="KW-0533">Nickel</keyword>
<dbReference type="OrthoDB" id="9157196at2"/>
<keyword evidence="1" id="KW-0460">Magnesium</keyword>
<comment type="caution">
    <text evidence="2">The sequence shown here is derived from an EMBL/GenBank/DDBJ whole genome shotgun (WGS) entry which is preliminary data.</text>
</comment>
<evidence type="ECO:0000313" key="3">
    <source>
        <dbReference type="Proteomes" id="UP000434582"/>
    </source>
</evidence>
<dbReference type="PANTHER" id="PTHR42958:SF4">
    <property type="entry name" value="HYDROGENASE EXPRESSION_FORMATION PROTEIN HUPK"/>
    <property type="match status" value="1"/>
</dbReference>
<evidence type="ECO:0000313" key="2">
    <source>
        <dbReference type="EMBL" id="MQX35500.1"/>
    </source>
</evidence>
<dbReference type="PANTHER" id="PTHR42958">
    <property type="entry name" value="HYDROGENASE-2 LARGE CHAIN"/>
    <property type="match status" value="1"/>
</dbReference>